<organism evidence="2 3">
    <name type="scientific">Halohasta litchfieldiae</name>
    <dbReference type="NCBI Taxonomy" id="1073996"/>
    <lineage>
        <taxon>Archaea</taxon>
        <taxon>Methanobacteriati</taxon>
        <taxon>Methanobacteriota</taxon>
        <taxon>Stenosarchaea group</taxon>
        <taxon>Halobacteria</taxon>
        <taxon>Halobacteriales</taxon>
        <taxon>Haloferacaceae</taxon>
        <taxon>Halohasta</taxon>
    </lineage>
</organism>
<gene>
    <name evidence="2" type="ORF">SAMN05444271_1447</name>
</gene>
<feature type="region of interest" description="Disordered" evidence="1">
    <location>
        <begin position="466"/>
        <end position="485"/>
    </location>
</feature>
<dbReference type="PANTHER" id="PTHR30121:SF6">
    <property type="entry name" value="SLR6007 PROTEIN"/>
    <property type="match status" value="1"/>
</dbReference>
<accession>A0A2H4Q474</accession>
<feature type="compositionally biased region" description="Polar residues" evidence="1">
    <location>
        <begin position="1"/>
        <end position="15"/>
    </location>
</feature>
<dbReference type="KEGG" id="hae:halTADL_2390"/>
<name>A0A1H6XPE4_9EURY</name>
<dbReference type="PANTHER" id="PTHR30121">
    <property type="entry name" value="UNCHARACTERIZED PROTEIN YJGR-RELATED"/>
    <property type="match status" value="1"/>
</dbReference>
<dbReference type="AlphaFoldDB" id="A0A1H6XPE4"/>
<evidence type="ECO:0000313" key="2">
    <source>
        <dbReference type="EMBL" id="SEJ30933.1"/>
    </source>
</evidence>
<evidence type="ECO:0000256" key="1">
    <source>
        <dbReference type="SAM" id="MobiDB-lite"/>
    </source>
</evidence>
<dbReference type="InterPro" id="IPR051162">
    <property type="entry name" value="T4SS_component"/>
</dbReference>
<evidence type="ECO:0000313" key="3">
    <source>
        <dbReference type="Proteomes" id="UP000198888"/>
    </source>
</evidence>
<protein>
    <submittedName>
        <fullName evidence="2">Uncharacterized protein</fullName>
    </submittedName>
</protein>
<accession>A0A1H6XPE4</accession>
<feature type="compositionally biased region" description="Low complexity" evidence="1">
    <location>
        <begin position="474"/>
        <end position="484"/>
    </location>
</feature>
<reference evidence="2 3" key="1">
    <citation type="submission" date="2016-10" db="EMBL/GenBank/DDBJ databases">
        <authorList>
            <person name="de Groot N.N."/>
        </authorList>
    </citation>
    <scope>NUCLEOTIDE SEQUENCE [LARGE SCALE GENOMIC DNA]</scope>
    <source>
        <strain evidence="2 3">DSM 22187</strain>
    </source>
</reference>
<dbReference type="STRING" id="1073996.SAMN05444271_1447"/>
<feature type="region of interest" description="Disordered" evidence="1">
    <location>
        <begin position="1"/>
        <end position="27"/>
    </location>
</feature>
<dbReference type="InterPro" id="IPR027417">
    <property type="entry name" value="P-loop_NTPase"/>
</dbReference>
<dbReference type="EMBL" id="FNYR01000044">
    <property type="protein sequence ID" value="SEJ30933.1"/>
    <property type="molecule type" value="Genomic_DNA"/>
</dbReference>
<dbReference type="RefSeq" id="WP_143054191.1">
    <property type="nucleotide sequence ID" value="NZ_CP024845.1"/>
</dbReference>
<sequence>MYNSTELPNASSLRQNHPPKHVLTTDTSGGIPIGLLYESATQPSEKPLVIPPSQRRRHIAHISRSGAGKTTTCQIAALSAAKNNSGLTFIVDPKGGFATEFLPMCYHSDINLEDITVIEAVEALPRLPLFTLTPYLDNPEIDISRERLIEIVVDAAMGVFEATAFDKKGFNQASQSLDLLRTIISSLFNSGLNSFNIEDLVSELNSVSEGTYSVSVSDSRYQTVINTLVNESAKTRKALANGAIRRLTPLLRSSLTADAFGTASELLEQIDFYSLMNDNVVMIFDMSGISSVRREQLGRAVVSQFFVAGRLRQRSTRDIHPLASLFLDEAHVFSDSQILLDIMAEGREFNVGLYLMSQLLSQFSDRSIESLSGNIGTFVCGPSDALAAQAAVDHKYSQTDAKRILGEVPVGDWLVSMTAPRGHMPFDPFVVGALPLPKGHPDSEIELTDAEQASCAEAIRDVYERSRSRPDVVTASESTTSTEFSDQEIARGLRHTLWTASLPDGIEYDSQTDTVHCPSTDETFAPTFEGVCDAVRTVRRDSSLEDVDLPITEIGLQIDPWDVKTAPISLRQLMFLRLIEKAQRRAIDSRAWDIVTQTMRPLRDEVGCTSADEAELKEMGLISLQDELRGKYYHLTDDGRGLLRDLRNGADPPEPKYGDANESAAHIKGIEIAARALGELAQRPSSPVHRVERYWSPPDERTRLDLVGLGVDDKPVVTVEVERPTNDLNTGVPADYDAMADCAPAAAVWLVANRALGHRVVTALVGSSKHEARIPLDPAEIKSSSTPLDRYSFSAPGCTAIRTYSAVTPELFDQLIVERTEE</sequence>
<dbReference type="SUPFAM" id="SSF52540">
    <property type="entry name" value="P-loop containing nucleoside triphosphate hydrolases"/>
    <property type="match status" value="1"/>
</dbReference>
<proteinExistence type="predicted"/>
<dbReference type="GeneID" id="43932779"/>
<keyword evidence="3" id="KW-1185">Reference proteome</keyword>
<dbReference type="Proteomes" id="UP000198888">
    <property type="component" value="Unassembled WGS sequence"/>
</dbReference>
<dbReference type="Gene3D" id="3.40.50.300">
    <property type="entry name" value="P-loop containing nucleotide triphosphate hydrolases"/>
    <property type="match status" value="2"/>
</dbReference>